<dbReference type="SUPFAM" id="SSF89550">
    <property type="entry name" value="PHP domain-like"/>
    <property type="match status" value="1"/>
</dbReference>
<dbReference type="PANTHER" id="PTHR40084:SF1">
    <property type="entry name" value="PHOSPHOTRANSFERASE"/>
    <property type="match status" value="1"/>
</dbReference>
<feature type="non-terminal residue" evidence="1">
    <location>
        <position position="102"/>
    </location>
</feature>
<evidence type="ECO:0000313" key="1">
    <source>
        <dbReference type="EMBL" id="PIU98555.1"/>
    </source>
</evidence>
<dbReference type="Proteomes" id="UP000228949">
    <property type="component" value="Unassembled WGS sequence"/>
</dbReference>
<dbReference type="Gene3D" id="3.20.20.140">
    <property type="entry name" value="Metal-dependent hydrolases"/>
    <property type="match status" value="1"/>
</dbReference>
<name>A0A2M7B631_9BACT</name>
<dbReference type="InterPro" id="IPR016195">
    <property type="entry name" value="Pol/histidinol_Pase-like"/>
</dbReference>
<gene>
    <name evidence="1" type="ORF">COS61_00785</name>
</gene>
<dbReference type="PANTHER" id="PTHR40084">
    <property type="entry name" value="PHOSPHOHYDROLASE, PHP FAMILY"/>
    <property type="match status" value="1"/>
</dbReference>
<dbReference type="EMBL" id="PEVJ01000020">
    <property type="protein sequence ID" value="PIU98555.1"/>
    <property type="molecule type" value="Genomic_DNA"/>
</dbReference>
<evidence type="ECO:0000313" key="2">
    <source>
        <dbReference type="Proteomes" id="UP000228949"/>
    </source>
</evidence>
<comment type="caution">
    <text evidence="1">The sequence shown here is derived from an EMBL/GenBank/DDBJ whole genome shotgun (WGS) entry which is preliminary data.</text>
</comment>
<reference evidence="2" key="1">
    <citation type="submission" date="2017-09" db="EMBL/GenBank/DDBJ databases">
        <title>Depth-based differentiation of microbial function through sediment-hosted aquifers and enrichment of novel symbionts in the deep terrestrial subsurface.</title>
        <authorList>
            <person name="Probst A.J."/>
            <person name="Ladd B."/>
            <person name="Jarett J.K."/>
            <person name="Geller-Mcgrath D.E."/>
            <person name="Sieber C.M.K."/>
            <person name="Emerson J.B."/>
            <person name="Anantharaman K."/>
            <person name="Thomas B.C."/>
            <person name="Malmstrom R."/>
            <person name="Stieglmeier M."/>
            <person name="Klingl A."/>
            <person name="Woyke T."/>
            <person name="Ryan C.M."/>
            <person name="Banfield J.F."/>
        </authorList>
    </citation>
    <scope>NUCLEOTIDE SEQUENCE [LARGE SCALE GENOMIC DNA]</scope>
</reference>
<evidence type="ECO:0008006" key="3">
    <source>
        <dbReference type="Google" id="ProtNLM"/>
    </source>
</evidence>
<dbReference type="AlphaFoldDB" id="A0A2M7B631"/>
<protein>
    <recommendedName>
        <fullName evidence="3">DNA helicase UvrD</fullName>
    </recommendedName>
</protein>
<organism evidence="1 2">
    <name type="scientific">Candidatus Wolfebacteria bacterium CG03_land_8_20_14_0_80_40_12</name>
    <dbReference type="NCBI Taxonomy" id="1975069"/>
    <lineage>
        <taxon>Bacteria</taxon>
        <taxon>Candidatus Wolfeibacteriota</taxon>
    </lineage>
</organism>
<accession>A0A2M7B631</accession>
<proteinExistence type="predicted"/>
<sequence>MKFIADLHIHSKYSRATSKDMTLEELDRWADDKGILVMATGDFTHPEWFREIKEKLEPAESGLFKLKSQYKKRTIKGTFAETRFFLSAEVSGIYSRPAPSGA</sequence>